<comment type="caution">
    <text evidence="2">The sequence shown here is derived from an EMBL/GenBank/DDBJ whole genome shotgun (WGS) entry which is preliminary data.</text>
</comment>
<organism evidence="2 3">
    <name type="scientific">Dentiscutata erythropus</name>
    <dbReference type="NCBI Taxonomy" id="1348616"/>
    <lineage>
        <taxon>Eukaryota</taxon>
        <taxon>Fungi</taxon>
        <taxon>Fungi incertae sedis</taxon>
        <taxon>Mucoromycota</taxon>
        <taxon>Glomeromycotina</taxon>
        <taxon>Glomeromycetes</taxon>
        <taxon>Diversisporales</taxon>
        <taxon>Gigasporaceae</taxon>
        <taxon>Dentiscutata</taxon>
    </lineage>
</organism>
<name>A0A9N9CC96_9GLOM</name>
<accession>A0A9N9CC96</accession>
<dbReference type="Proteomes" id="UP000789405">
    <property type="component" value="Unassembled WGS sequence"/>
</dbReference>
<gene>
    <name evidence="2" type="ORF">DERYTH_LOCUS7338</name>
</gene>
<proteinExistence type="predicted"/>
<protein>
    <submittedName>
        <fullName evidence="2">16219_t:CDS:1</fullName>
    </submittedName>
</protein>
<feature type="compositionally biased region" description="Polar residues" evidence="1">
    <location>
        <begin position="47"/>
        <end position="63"/>
    </location>
</feature>
<evidence type="ECO:0000313" key="2">
    <source>
        <dbReference type="EMBL" id="CAG8594771.1"/>
    </source>
</evidence>
<feature type="region of interest" description="Disordered" evidence="1">
    <location>
        <begin position="47"/>
        <end position="70"/>
    </location>
</feature>
<keyword evidence="3" id="KW-1185">Reference proteome</keyword>
<dbReference type="EMBL" id="CAJVPY010003551">
    <property type="protein sequence ID" value="CAG8594771.1"/>
    <property type="molecule type" value="Genomic_DNA"/>
</dbReference>
<evidence type="ECO:0000256" key="1">
    <source>
        <dbReference type="SAM" id="MobiDB-lite"/>
    </source>
</evidence>
<evidence type="ECO:0000313" key="3">
    <source>
        <dbReference type="Proteomes" id="UP000789405"/>
    </source>
</evidence>
<dbReference type="OrthoDB" id="2396506at2759"/>
<sequence length="134" mass="15518">MWTDAHTKSNQLLAGFRLTNLGNINIIQPTLPSKWFFESLESETTNLTQSTEQISSRTFNSQPERMRTPPPIFPNINTSLYTPNKHQMYDEVENYHENALKKSGNDFKKAIMLKIEDNDANSFCLYCEKILIDL</sequence>
<dbReference type="AlphaFoldDB" id="A0A9N9CC96"/>
<reference evidence="2" key="1">
    <citation type="submission" date="2021-06" db="EMBL/GenBank/DDBJ databases">
        <authorList>
            <person name="Kallberg Y."/>
            <person name="Tangrot J."/>
            <person name="Rosling A."/>
        </authorList>
    </citation>
    <scope>NUCLEOTIDE SEQUENCE</scope>
    <source>
        <strain evidence="2">MA453B</strain>
    </source>
</reference>